<gene>
    <name evidence="6" type="ORF">OE699_04740</name>
</gene>
<keyword evidence="7" id="KW-1185">Reference proteome</keyword>
<evidence type="ECO:0000256" key="4">
    <source>
        <dbReference type="ARBA" id="ARBA00023136"/>
    </source>
</evidence>
<reference evidence="6 7" key="1">
    <citation type="submission" date="2022-10" db="EMBL/GenBank/DDBJ databases">
        <title>Sinirhodobacter sp. nov., isolated from ocean surface sediments.</title>
        <authorList>
            <person name="He W."/>
            <person name="Wang L."/>
            <person name="Zhang D.-F."/>
        </authorList>
    </citation>
    <scope>NUCLEOTIDE SEQUENCE [LARGE SCALE GENOMIC DNA]</scope>
    <source>
        <strain evidence="6 7">WL0115</strain>
    </source>
</reference>
<dbReference type="Proteomes" id="UP001526166">
    <property type="component" value="Unassembled WGS sequence"/>
</dbReference>
<sequence length="146" mass="15846">MLREIDIPPLWLAIFAALGWLVARAVPLALPYGAAAGWGLIALGGALVLTAAGQMVLRHTTFIPRRDPSALVTGGVFALSRNPIYLGDALVLAGFLLINDGFLALPLVAAFMLLITRRYILGEEARILATFGDEYAAYCRHTRRWI</sequence>
<evidence type="ECO:0000256" key="2">
    <source>
        <dbReference type="ARBA" id="ARBA00022692"/>
    </source>
</evidence>
<protein>
    <submittedName>
        <fullName evidence="6">Isoprenylcysteine carboxylmethyltransferase family protein</fullName>
    </submittedName>
</protein>
<feature type="transmembrane region" description="Helical" evidence="5">
    <location>
        <begin position="35"/>
        <end position="57"/>
    </location>
</feature>
<dbReference type="Gene3D" id="1.20.120.1630">
    <property type="match status" value="1"/>
</dbReference>
<keyword evidence="2 5" id="KW-0812">Transmembrane</keyword>
<evidence type="ECO:0000256" key="1">
    <source>
        <dbReference type="ARBA" id="ARBA00004127"/>
    </source>
</evidence>
<dbReference type="EMBL" id="JAOWKW010000003">
    <property type="protein sequence ID" value="MCV2878153.1"/>
    <property type="molecule type" value="Genomic_DNA"/>
</dbReference>
<accession>A0ABT2ZWM6</accession>
<dbReference type="Pfam" id="PF04191">
    <property type="entry name" value="PEMT"/>
    <property type="match status" value="1"/>
</dbReference>
<evidence type="ECO:0000313" key="7">
    <source>
        <dbReference type="Proteomes" id="UP001526166"/>
    </source>
</evidence>
<feature type="transmembrane region" description="Helical" evidence="5">
    <location>
        <begin position="92"/>
        <end position="116"/>
    </location>
</feature>
<proteinExistence type="predicted"/>
<evidence type="ECO:0000313" key="6">
    <source>
        <dbReference type="EMBL" id="MCV2878153.1"/>
    </source>
</evidence>
<comment type="caution">
    <text evidence="6">The sequence shown here is derived from an EMBL/GenBank/DDBJ whole genome shotgun (WGS) entry which is preliminary data.</text>
</comment>
<evidence type="ECO:0000256" key="3">
    <source>
        <dbReference type="ARBA" id="ARBA00022989"/>
    </source>
</evidence>
<dbReference type="PANTHER" id="PTHR12714:SF24">
    <property type="entry name" value="SLR1182 PROTEIN"/>
    <property type="match status" value="1"/>
</dbReference>
<dbReference type="InterPro" id="IPR007318">
    <property type="entry name" value="Phopholipid_MeTrfase"/>
</dbReference>
<organism evidence="6 7">
    <name type="scientific">Sedimentimonas flavescens</name>
    <dbReference type="NCBI Taxonomy" id="2851012"/>
    <lineage>
        <taxon>Bacteria</taxon>
        <taxon>Pseudomonadati</taxon>
        <taxon>Pseudomonadota</taxon>
        <taxon>Alphaproteobacteria</taxon>
        <taxon>Rhodobacterales</taxon>
        <taxon>Rhodobacter group</taxon>
        <taxon>Sedimentimonas</taxon>
    </lineage>
</organism>
<name>A0ABT2ZWM6_9RHOB</name>
<comment type="subcellular location">
    <subcellularLocation>
        <location evidence="1">Endomembrane system</location>
        <topology evidence="1">Multi-pass membrane protein</topology>
    </subcellularLocation>
</comment>
<keyword evidence="4 5" id="KW-0472">Membrane</keyword>
<evidence type="ECO:0000256" key="5">
    <source>
        <dbReference type="SAM" id="Phobius"/>
    </source>
</evidence>
<keyword evidence="3 5" id="KW-1133">Transmembrane helix</keyword>
<dbReference type="PANTHER" id="PTHR12714">
    <property type="entry name" value="PROTEIN-S ISOPRENYLCYSTEINE O-METHYLTRANSFERASE"/>
    <property type="match status" value="1"/>
</dbReference>
<dbReference type="RefSeq" id="WP_236021295.1">
    <property type="nucleotide sequence ID" value="NZ_JAHVAI010000027.1"/>
</dbReference>